<dbReference type="SUPFAM" id="SSF50621">
    <property type="entry name" value="Alanine racemase C-terminal domain-like"/>
    <property type="match status" value="1"/>
</dbReference>
<evidence type="ECO:0000313" key="10">
    <source>
        <dbReference type="EMBL" id="MEJ2861390.1"/>
    </source>
</evidence>
<keyword evidence="2 6" id="KW-0210">Decarboxylase</keyword>
<feature type="binding site" evidence="6">
    <location>
        <begin position="301"/>
        <end position="304"/>
    </location>
    <ligand>
        <name>pyridoxal 5'-phosphate</name>
        <dbReference type="ChEBI" id="CHEBI:597326"/>
    </ligand>
</feature>
<dbReference type="PROSITE" id="PS00878">
    <property type="entry name" value="ODR_DC_2_1"/>
    <property type="match status" value="1"/>
</dbReference>
<dbReference type="PRINTS" id="PR01179">
    <property type="entry name" value="ODADCRBXLASE"/>
</dbReference>
<dbReference type="RefSeq" id="WP_337701971.1">
    <property type="nucleotide sequence ID" value="NZ_JBBEGM010000002.1"/>
</dbReference>
<proteinExistence type="inferred from homology"/>
<dbReference type="SUPFAM" id="SSF51419">
    <property type="entry name" value="PLP-binding barrel"/>
    <property type="match status" value="1"/>
</dbReference>
<comment type="function">
    <text evidence="6">Specifically catalyzes the decarboxylation of meso-diaminopimelate (meso-DAP) to L-lysine.</text>
</comment>
<comment type="catalytic activity">
    <reaction evidence="6 8">
        <text>meso-2,6-diaminopimelate + H(+) = L-lysine + CO2</text>
        <dbReference type="Rhea" id="RHEA:15101"/>
        <dbReference type="ChEBI" id="CHEBI:15378"/>
        <dbReference type="ChEBI" id="CHEBI:16526"/>
        <dbReference type="ChEBI" id="CHEBI:32551"/>
        <dbReference type="ChEBI" id="CHEBI:57791"/>
        <dbReference type="EC" id="4.1.1.20"/>
    </reaction>
</comment>
<sequence length="444" mass="46209">MTLETLIPSLRSSLYQRLDPATWPLTARSADHGDVAVGGVALRELAARFGTPAYVLDTEDVRARCRAYRRALPDVDVSYAGKAFLCRAMAGLVAEEGLGVDVCSAGELAVALRAGVAPHRLVLHGNAKTGQELATAVAAGVGRVVVDSADEVDRLAAVSSPAGYVQHVLLRIAPGVEAGGHPSVATGGDDQKFGVPLADAPGVAGRILSRPGLRLVGLHTHLGSRIRDTGPWERALPALLDLVAEIAARHDVTLDELSLGGGHGVGPGEEFDLDGFARRIPSAVRRGCALRGLPALRLAVEPGRALVARAGVTLYRVVGTKHAGSGRWFVAVDGGMSDNPRPALYGARYDVHLVGRSTAAPWAPATVVGRHCESGDVLARDVTLPADVAAGDVLAVPGTGAYHHSMASTYNLVPRPPVVAVADGTAREIVRRETVTDLMARDLG</sequence>
<evidence type="ECO:0000259" key="9">
    <source>
        <dbReference type="Pfam" id="PF02784"/>
    </source>
</evidence>
<dbReference type="Gene3D" id="2.40.37.10">
    <property type="entry name" value="Lyase, Ornithine Decarboxylase, Chain A, domain 1"/>
    <property type="match status" value="1"/>
</dbReference>
<feature type="binding site" evidence="6">
    <location>
        <position position="345"/>
    </location>
    <ligand>
        <name>substrate</name>
    </ligand>
</feature>
<dbReference type="InterPro" id="IPR029066">
    <property type="entry name" value="PLP-binding_barrel"/>
</dbReference>
<dbReference type="EMBL" id="JBBEGM010000002">
    <property type="protein sequence ID" value="MEJ2861390.1"/>
    <property type="molecule type" value="Genomic_DNA"/>
</dbReference>
<dbReference type="Pfam" id="PF02784">
    <property type="entry name" value="Orn_Arg_deC_N"/>
    <property type="match status" value="1"/>
</dbReference>
<keyword evidence="6" id="KW-0028">Amino-acid biosynthesis</keyword>
<keyword evidence="5 6" id="KW-0456">Lyase</keyword>
<feature type="modified residue" description="N6-(pyridoxal phosphate)lysine" evidence="6">
    <location>
        <position position="82"/>
    </location>
</feature>
<dbReference type="GO" id="GO:0008836">
    <property type="term" value="F:diaminopimelate decarboxylase activity"/>
    <property type="evidence" value="ECO:0007669"/>
    <property type="project" value="UniProtKB-EC"/>
</dbReference>
<keyword evidence="3 6" id="KW-0663">Pyridoxal phosphate</keyword>
<comment type="caution">
    <text evidence="10">The sequence shown here is derived from an EMBL/GenBank/DDBJ whole genome shotgun (WGS) entry which is preliminary data.</text>
</comment>
<dbReference type="CDD" id="cd06828">
    <property type="entry name" value="PLPDE_III_DapDC"/>
    <property type="match status" value="1"/>
</dbReference>
<dbReference type="PANTHER" id="PTHR43727">
    <property type="entry name" value="DIAMINOPIMELATE DECARBOXYLASE"/>
    <property type="match status" value="1"/>
</dbReference>
<comment type="similarity">
    <text evidence="6">Belongs to the Orn/Lys/Arg decarboxylase class-II family. LysA subfamily.</text>
</comment>
<feature type="binding site" evidence="6">
    <location>
        <position position="373"/>
    </location>
    <ligand>
        <name>substrate</name>
    </ligand>
</feature>
<protein>
    <recommendedName>
        <fullName evidence="6 7">Diaminopimelate decarboxylase</fullName>
        <shortName evidence="6">DAP decarboxylase</shortName>
        <shortName evidence="6">DAPDC</shortName>
        <ecNumber evidence="6 7">4.1.1.20</ecNumber>
    </recommendedName>
</protein>
<dbReference type="InterPro" id="IPR009006">
    <property type="entry name" value="Ala_racemase/Decarboxylase_C"/>
</dbReference>
<feature type="binding site" evidence="6">
    <location>
        <position position="304"/>
    </location>
    <ligand>
        <name>substrate</name>
    </ligand>
</feature>
<keyword evidence="11" id="KW-1185">Reference proteome</keyword>
<dbReference type="Gene3D" id="3.20.20.10">
    <property type="entry name" value="Alanine racemase"/>
    <property type="match status" value="1"/>
</dbReference>
<evidence type="ECO:0000256" key="1">
    <source>
        <dbReference type="ARBA" id="ARBA00001933"/>
    </source>
</evidence>
<keyword evidence="4 6" id="KW-0457">Lysine biosynthesis</keyword>
<evidence type="ECO:0000256" key="5">
    <source>
        <dbReference type="ARBA" id="ARBA00023239"/>
    </source>
</evidence>
<evidence type="ECO:0000256" key="7">
    <source>
        <dbReference type="NCBIfam" id="TIGR01048"/>
    </source>
</evidence>
<evidence type="ECO:0000256" key="6">
    <source>
        <dbReference type="HAMAP-Rule" id="MF_02120"/>
    </source>
</evidence>
<comment type="subunit">
    <text evidence="6">Homodimer.</text>
</comment>
<dbReference type="EC" id="4.1.1.20" evidence="6 7"/>
<reference evidence="10 11" key="1">
    <citation type="submission" date="2024-03" db="EMBL/GenBank/DDBJ databases">
        <title>Actinomycetospora sp. OC33-EN07, a novel actinomycete isolated from wild orchid (Aerides multiflora).</title>
        <authorList>
            <person name="Suriyachadkun C."/>
        </authorList>
    </citation>
    <scope>NUCLEOTIDE SEQUENCE [LARGE SCALE GENOMIC DNA]</scope>
    <source>
        <strain evidence="10 11">OC33-EN07</strain>
    </source>
</reference>
<comment type="cofactor">
    <cofactor evidence="1 6 8">
        <name>pyridoxal 5'-phosphate</name>
        <dbReference type="ChEBI" id="CHEBI:597326"/>
    </cofactor>
</comment>
<dbReference type="InterPro" id="IPR000183">
    <property type="entry name" value="Orn/DAP/Arg_de-COase"/>
</dbReference>
<evidence type="ECO:0000256" key="2">
    <source>
        <dbReference type="ARBA" id="ARBA00022793"/>
    </source>
</evidence>
<accession>A0ABU8M3J2</accession>
<gene>
    <name evidence="6 10" type="primary">lysA</name>
    <name evidence="10" type="ORF">WCD58_09495</name>
</gene>
<feature type="binding site" evidence="6">
    <location>
        <position position="341"/>
    </location>
    <ligand>
        <name>substrate</name>
    </ligand>
</feature>
<dbReference type="InterPro" id="IPR002986">
    <property type="entry name" value="DAP_deCOOHase_LysA"/>
</dbReference>
<dbReference type="InterPro" id="IPR022644">
    <property type="entry name" value="De-COase2_N"/>
</dbReference>
<dbReference type="NCBIfam" id="TIGR01048">
    <property type="entry name" value="lysA"/>
    <property type="match status" value="1"/>
</dbReference>
<feature type="binding site" evidence="6">
    <location>
        <position position="402"/>
    </location>
    <ligand>
        <name>substrate</name>
    </ligand>
</feature>
<comment type="pathway">
    <text evidence="6 8">Amino-acid biosynthesis; L-lysine biosynthesis via DAP pathway; L-lysine from DL-2,6-diaminopimelate: step 1/1.</text>
</comment>
<evidence type="ECO:0000256" key="3">
    <source>
        <dbReference type="ARBA" id="ARBA00022898"/>
    </source>
</evidence>
<dbReference type="Proteomes" id="UP001369736">
    <property type="component" value="Unassembled WGS sequence"/>
</dbReference>
<dbReference type="PANTHER" id="PTHR43727:SF2">
    <property type="entry name" value="GROUP IV DECARBOXYLASE"/>
    <property type="match status" value="1"/>
</dbReference>
<evidence type="ECO:0000313" key="11">
    <source>
        <dbReference type="Proteomes" id="UP001369736"/>
    </source>
</evidence>
<organism evidence="10 11">
    <name type="scientific">Actinomycetospora flava</name>
    <dbReference type="NCBI Taxonomy" id="3129232"/>
    <lineage>
        <taxon>Bacteria</taxon>
        <taxon>Bacillati</taxon>
        <taxon>Actinomycetota</taxon>
        <taxon>Actinomycetes</taxon>
        <taxon>Pseudonocardiales</taxon>
        <taxon>Pseudonocardiaceae</taxon>
        <taxon>Actinomycetospora</taxon>
    </lineage>
</organism>
<evidence type="ECO:0000256" key="8">
    <source>
        <dbReference type="RuleBase" id="RU003738"/>
    </source>
</evidence>
<feature type="binding site" evidence="6">
    <location>
        <position position="262"/>
    </location>
    <ligand>
        <name>pyridoxal 5'-phosphate</name>
        <dbReference type="ChEBI" id="CHEBI:597326"/>
    </ligand>
</feature>
<dbReference type="HAMAP" id="MF_02120">
    <property type="entry name" value="LysA"/>
    <property type="match status" value="1"/>
</dbReference>
<evidence type="ECO:0000256" key="4">
    <source>
        <dbReference type="ARBA" id="ARBA00023154"/>
    </source>
</evidence>
<feature type="domain" description="Orn/DAP/Arg decarboxylase 2 N-terminal" evidence="9">
    <location>
        <begin position="59"/>
        <end position="308"/>
    </location>
</feature>
<dbReference type="InterPro" id="IPR022653">
    <property type="entry name" value="De-COase2_pyr-phos_BS"/>
</dbReference>
<feature type="binding site" evidence="6">
    <location>
        <position position="402"/>
    </location>
    <ligand>
        <name>pyridoxal 5'-phosphate</name>
        <dbReference type="ChEBI" id="CHEBI:597326"/>
    </ligand>
</feature>
<name>A0ABU8M3J2_9PSEU</name>
<dbReference type="PRINTS" id="PR01181">
    <property type="entry name" value="DAPDCRBXLASE"/>
</dbReference>